<dbReference type="AlphaFoldDB" id="A0A915IF63"/>
<accession>A0A915IF63</accession>
<proteinExistence type="predicted"/>
<organism evidence="1 2">
    <name type="scientific">Romanomermis culicivorax</name>
    <name type="common">Nematode worm</name>
    <dbReference type="NCBI Taxonomy" id="13658"/>
    <lineage>
        <taxon>Eukaryota</taxon>
        <taxon>Metazoa</taxon>
        <taxon>Ecdysozoa</taxon>
        <taxon>Nematoda</taxon>
        <taxon>Enoplea</taxon>
        <taxon>Dorylaimia</taxon>
        <taxon>Mermithida</taxon>
        <taxon>Mermithoidea</taxon>
        <taxon>Mermithidae</taxon>
        <taxon>Romanomermis</taxon>
    </lineage>
</organism>
<dbReference type="WBParaSite" id="nRc.2.0.1.t12831-RA">
    <property type="protein sequence ID" value="nRc.2.0.1.t12831-RA"/>
    <property type="gene ID" value="nRc.2.0.1.g12831"/>
</dbReference>
<reference evidence="2" key="1">
    <citation type="submission" date="2022-11" db="UniProtKB">
        <authorList>
            <consortium name="WormBaseParasite"/>
        </authorList>
    </citation>
    <scope>IDENTIFICATION</scope>
</reference>
<evidence type="ECO:0000313" key="2">
    <source>
        <dbReference type="WBParaSite" id="nRc.2.0.1.t12831-RA"/>
    </source>
</evidence>
<dbReference type="Proteomes" id="UP000887565">
    <property type="component" value="Unplaced"/>
</dbReference>
<evidence type="ECO:0000313" key="1">
    <source>
        <dbReference type="Proteomes" id="UP000887565"/>
    </source>
</evidence>
<sequence length="34" mass="3934">MRTLPNTSSNCTSLGRQVKPKAPFSLWMEHQCKR</sequence>
<protein>
    <submittedName>
        <fullName evidence="2">Uncharacterized protein</fullName>
    </submittedName>
</protein>
<keyword evidence="1" id="KW-1185">Reference proteome</keyword>
<name>A0A915IF63_ROMCU</name>